<dbReference type="Proteomes" id="UP001054252">
    <property type="component" value="Unassembled WGS sequence"/>
</dbReference>
<protein>
    <submittedName>
        <fullName evidence="1">Uncharacterized protein</fullName>
    </submittedName>
</protein>
<gene>
    <name evidence="1" type="ORF">SLEP1_g3144</name>
</gene>
<evidence type="ECO:0000313" key="1">
    <source>
        <dbReference type="EMBL" id="GKU88937.1"/>
    </source>
</evidence>
<keyword evidence="2" id="KW-1185">Reference proteome</keyword>
<name>A0AAV5HT54_9ROSI</name>
<comment type="caution">
    <text evidence="1">The sequence shown here is derived from an EMBL/GenBank/DDBJ whole genome shotgun (WGS) entry which is preliminary data.</text>
</comment>
<organism evidence="1 2">
    <name type="scientific">Rubroshorea leprosula</name>
    <dbReference type="NCBI Taxonomy" id="152421"/>
    <lineage>
        <taxon>Eukaryota</taxon>
        <taxon>Viridiplantae</taxon>
        <taxon>Streptophyta</taxon>
        <taxon>Embryophyta</taxon>
        <taxon>Tracheophyta</taxon>
        <taxon>Spermatophyta</taxon>
        <taxon>Magnoliopsida</taxon>
        <taxon>eudicotyledons</taxon>
        <taxon>Gunneridae</taxon>
        <taxon>Pentapetalae</taxon>
        <taxon>rosids</taxon>
        <taxon>malvids</taxon>
        <taxon>Malvales</taxon>
        <taxon>Dipterocarpaceae</taxon>
        <taxon>Rubroshorea</taxon>
    </lineage>
</organism>
<sequence>MAGGRKKEGKEREKKSSLSKIFPSLNPWVINGTQCLLGSKSNPAPSNPAPAGTQLEHSAYWVRNRTQHCRNPAAAGFDARFDFERSSYAFFIFIHLQKPND</sequence>
<dbReference type="AlphaFoldDB" id="A0AAV5HT54"/>
<dbReference type="EMBL" id="BPVZ01000003">
    <property type="protein sequence ID" value="GKU88937.1"/>
    <property type="molecule type" value="Genomic_DNA"/>
</dbReference>
<reference evidence="1 2" key="1">
    <citation type="journal article" date="2021" name="Commun. Biol.">
        <title>The genome of Shorea leprosula (Dipterocarpaceae) highlights the ecological relevance of drought in aseasonal tropical rainforests.</title>
        <authorList>
            <person name="Ng K.K.S."/>
            <person name="Kobayashi M.J."/>
            <person name="Fawcett J.A."/>
            <person name="Hatakeyama M."/>
            <person name="Paape T."/>
            <person name="Ng C.H."/>
            <person name="Ang C.C."/>
            <person name="Tnah L.H."/>
            <person name="Lee C.T."/>
            <person name="Nishiyama T."/>
            <person name="Sese J."/>
            <person name="O'Brien M.J."/>
            <person name="Copetti D."/>
            <person name="Mohd Noor M.I."/>
            <person name="Ong R.C."/>
            <person name="Putra M."/>
            <person name="Sireger I.Z."/>
            <person name="Indrioko S."/>
            <person name="Kosugi Y."/>
            <person name="Izuno A."/>
            <person name="Isagi Y."/>
            <person name="Lee S.L."/>
            <person name="Shimizu K.K."/>
        </authorList>
    </citation>
    <scope>NUCLEOTIDE SEQUENCE [LARGE SCALE GENOMIC DNA]</scope>
    <source>
        <strain evidence="1">214</strain>
    </source>
</reference>
<evidence type="ECO:0000313" key="2">
    <source>
        <dbReference type="Proteomes" id="UP001054252"/>
    </source>
</evidence>
<proteinExistence type="predicted"/>
<accession>A0AAV5HT54</accession>